<evidence type="ECO:0000259" key="1">
    <source>
        <dbReference type="Pfam" id="PF00248"/>
    </source>
</evidence>
<dbReference type="EMBL" id="JAHYCA010000001">
    <property type="protein sequence ID" value="MBW6389786.1"/>
    <property type="molecule type" value="Genomic_DNA"/>
</dbReference>
<accession>A0ABS6ZIB2</accession>
<dbReference type="InterPro" id="IPR023210">
    <property type="entry name" value="NADP_OxRdtase_dom"/>
</dbReference>
<dbReference type="Proteomes" id="UP000769617">
    <property type="component" value="Unassembled WGS sequence"/>
</dbReference>
<keyword evidence="3" id="KW-1185">Reference proteome</keyword>
<dbReference type="PANTHER" id="PTHR43364:SF1">
    <property type="entry name" value="OXIDOREDUCTASE YDHF"/>
    <property type="match status" value="1"/>
</dbReference>
<comment type="caution">
    <text evidence="2">The sequence shown here is derived from an EMBL/GenBank/DDBJ whole genome shotgun (WGS) entry which is preliminary data.</text>
</comment>
<dbReference type="InterPro" id="IPR050523">
    <property type="entry name" value="AKR_Detox_Biosynth"/>
</dbReference>
<dbReference type="Gene3D" id="3.20.20.100">
    <property type="entry name" value="NADP-dependent oxidoreductase domain"/>
    <property type="match status" value="1"/>
</dbReference>
<evidence type="ECO:0000313" key="2">
    <source>
        <dbReference type="EMBL" id="MBW6389786.1"/>
    </source>
</evidence>
<dbReference type="SUPFAM" id="SSF51430">
    <property type="entry name" value="NAD(P)-linked oxidoreductase"/>
    <property type="match status" value="1"/>
</dbReference>
<dbReference type="PRINTS" id="PR00069">
    <property type="entry name" value="ALDKETRDTASE"/>
</dbReference>
<protein>
    <submittedName>
        <fullName evidence="2">Aldo/keto reductase</fullName>
    </submittedName>
</protein>
<organism evidence="2 3">
    <name type="scientific">Billgrantia antri</name>
    <dbReference type="NCBI Taxonomy" id="2846777"/>
    <lineage>
        <taxon>Bacteria</taxon>
        <taxon>Pseudomonadati</taxon>
        <taxon>Pseudomonadota</taxon>
        <taxon>Gammaproteobacteria</taxon>
        <taxon>Oceanospirillales</taxon>
        <taxon>Halomonadaceae</taxon>
        <taxon>Billgrantia</taxon>
    </lineage>
</organism>
<dbReference type="Pfam" id="PF00248">
    <property type="entry name" value="Aldo_ket_red"/>
    <property type="match status" value="1"/>
</dbReference>
<evidence type="ECO:0000313" key="3">
    <source>
        <dbReference type="Proteomes" id="UP000769617"/>
    </source>
</evidence>
<sequence length="311" mass="33865">MAGSRRPAPAGHHPVVRGRFVKPAGSLETPFLLGMMRLHEVTDLHPPARLAAWVEARLDEGLEWFDHADIYGDTQGEALFGNALRTRPGLASRVGVVTKASIVNPVRDASPFRVKHYDSSPTYLARSIEASLARLGVERLDHFLLHRPSPLMDAEATGRALDDAIDAGKVGAVGVSNFLPDQWRRLQAAMHHRLAAHQLQLSLEHHQPLFDGSYDALVGDGLIPLVWSPLGGGRVFQGPAERLLIRLAEELGMTPAGLALAWLRALPGRPRPVIGSLRTERIAALQADAECKLDSPTWYALLEAARGHEVA</sequence>
<reference evidence="2 3" key="1">
    <citation type="submission" date="2021-07" db="EMBL/GenBank/DDBJ databases">
        <authorList>
            <person name="So Y."/>
        </authorList>
    </citation>
    <scope>NUCLEOTIDE SEQUENCE [LARGE SCALE GENOMIC DNA]</scope>
    <source>
        <strain evidence="2 3">Y3S6</strain>
    </source>
</reference>
<feature type="domain" description="NADP-dependent oxidoreductase" evidence="1">
    <location>
        <begin position="33"/>
        <end position="295"/>
    </location>
</feature>
<dbReference type="InterPro" id="IPR020471">
    <property type="entry name" value="AKR"/>
</dbReference>
<proteinExistence type="predicted"/>
<gene>
    <name evidence="2" type="ORF">KPL81_01240</name>
</gene>
<name>A0ABS6ZIB2_9GAMM</name>
<dbReference type="PANTHER" id="PTHR43364">
    <property type="entry name" value="NADH-SPECIFIC METHYLGLYOXAL REDUCTASE-RELATED"/>
    <property type="match status" value="1"/>
</dbReference>
<dbReference type="InterPro" id="IPR036812">
    <property type="entry name" value="NAD(P)_OxRdtase_dom_sf"/>
</dbReference>